<dbReference type="PANTHER" id="PTHR11088">
    <property type="entry name" value="TRNA DIMETHYLALLYLTRANSFERASE"/>
    <property type="match status" value="1"/>
</dbReference>
<comment type="function">
    <text evidence="2 10 12">Catalyzes the transfer of a dimethylallyl group onto the adenine at position 37 in tRNAs that read codons beginning with uridine, leading to the formation of N6-(dimethylallyl)adenosine (i(6)A).</text>
</comment>
<comment type="caution">
    <text evidence="10">Lacks conserved residue(s) required for the propagation of feature annotation.</text>
</comment>
<dbReference type="PANTHER" id="PTHR11088:SF60">
    <property type="entry name" value="TRNA DIMETHYLALLYLTRANSFERASE"/>
    <property type="match status" value="1"/>
</dbReference>
<evidence type="ECO:0000256" key="11">
    <source>
        <dbReference type="RuleBase" id="RU003783"/>
    </source>
</evidence>
<feature type="binding site" evidence="10">
    <location>
        <begin position="13"/>
        <end position="18"/>
    </location>
    <ligand>
        <name>substrate</name>
    </ligand>
</feature>
<evidence type="ECO:0000256" key="9">
    <source>
        <dbReference type="ARBA" id="ARBA00049563"/>
    </source>
</evidence>
<protein>
    <recommendedName>
        <fullName evidence="10">tRNA dimethylallyltransferase</fullName>
        <ecNumber evidence="10">2.5.1.75</ecNumber>
    </recommendedName>
    <alternativeName>
        <fullName evidence="10">Dimethylallyl diphosphate:tRNA dimethylallyltransferase</fullName>
        <shortName evidence="10">DMAPP:tRNA dimethylallyltransferase</shortName>
        <shortName evidence="10">DMATase</shortName>
    </alternativeName>
    <alternativeName>
        <fullName evidence="10">Isopentenyl-diphosphate:tRNA isopentenyltransferase</fullName>
        <shortName evidence="10">IPP transferase</shortName>
        <shortName evidence="10">IPPT</shortName>
        <shortName evidence="10">IPTase</shortName>
    </alternativeName>
</protein>
<dbReference type="InterPro" id="IPR027417">
    <property type="entry name" value="P-loop_NTPase"/>
</dbReference>
<dbReference type="Gene3D" id="3.40.50.300">
    <property type="entry name" value="P-loop containing nucleotide triphosphate hydrolases"/>
    <property type="match status" value="1"/>
</dbReference>
<evidence type="ECO:0000256" key="12">
    <source>
        <dbReference type="RuleBase" id="RU003784"/>
    </source>
</evidence>
<name>H5SPI6_9CHLR</name>
<evidence type="ECO:0000256" key="10">
    <source>
        <dbReference type="HAMAP-Rule" id="MF_00185"/>
    </source>
</evidence>
<dbReference type="EMBL" id="AP011792">
    <property type="protein sequence ID" value="BAL58072.1"/>
    <property type="molecule type" value="Genomic_DNA"/>
</dbReference>
<dbReference type="GO" id="GO:0005524">
    <property type="term" value="F:ATP binding"/>
    <property type="evidence" value="ECO:0007669"/>
    <property type="project" value="UniProtKB-UniRule"/>
</dbReference>
<dbReference type="SUPFAM" id="SSF52540">
    <property type="entry name" value="P-loop containing nucleoside triphosphate hydrolases"/>
    <property type="match status" value="2"/>
</dbReference>
<comment type="similarity">
    <text evidence="3 10 13">Belongs to the IPP transferase family.</text>
</comment>
<feature type="region of interest" description="Interaction with substrate tRNA" evidence="10">
    <location>
        <begin position="36"/>
        <end position="39"/>
    </location>
</feature>
<evidence type="ECO:0000256" key="1">
    <source>
        <dbReference type="ARBA" id="ARBA00001946"/>
    </source>
</evidence>
<dbReference type="GO" id="GO:0052381">
    <property type="term" value="F:tRNA dimethylallyltransferase activity"/>
    <property type="evidence" value="ECO:0007669"/>
    <property type="project" value="UniProtKB-UniRule"/>
</dbReference>
<gene>
    <name evidence="10" type="primary">miaA</name>
    <name evidence="14" type="ORF">HGMM_F54B02C37</name>
</gene>
<evidence type="ECO:0000256" key="8">
    <source>
        <dbReference type="ARBA" id="ARBA00022842"/>
    </source>
</evidence>
<feature type="site" description="Interaction with substrate tRNA" evidence="10">
    <location>
        <position position="125"/>
    </location>
</feature>
<evidence type="ECO:0000256" key="2">
    <source>
        <dbReference type="ARBA" id="ARBA00003213"/>
    </source>
</evidence>
<feature type="site" description="Interaction with substrate tRNA" evidence="10">
    <location>
        <position position="102"/>
    </location>
</feature>
<keyword evidence="5 10" id="KW-0819">tRNA processing</keyword>
<proteinExistence type="inferred from homology"/>
<comment type="cofactor">
    <cofactor evidence="1 10">
        <name>Mg(2+)</name>
        <dbReference type="ChEBI" id="CHEBI:18420"/>
    </cofactor>
</comment>
<evidence type="ECO:0000256" key="4">
    <source>
        <dbReference type="ARBA" id="ARBA00022679"/>
    </source>
</evidence>
<dbReference type="HAMAP" id="MF_00185">
    <property type="entry name" value="IPP_trans"/>
    <property type="match status" value="1"/>
</dbReference>
<keyword evidence="8 10" id="KW-0460">Magnesium</keyword>
<dbReference type="NCBIfam" id="TIGR00174">
    <property type="entry name" value="miaA"/>
    <property type="match status" value="1"/>
</dbReference>
<evidence type="ECO:0000256" key="3">
    <source>
        <dbReference type="ARBA" id="ARBA00005842"/>
    </source>
</evidence>
<evidence type="ECO:0000256" key="7">
    <source>
        <dbReference type="ARBA" id="ARBA00022840"/>
    </source>
</evidence>
<dbReference type="EC" id="2.5.1.75" evidence="10"/>
<keyword evidence="7 10" id="KW-0067">ATP-binding</keyword>
<reference evidence="14" key="1">
    <citation type="journal article" date="2005" name="Environ. Microbiol.">
        <title>Genetic and functional properties of uncultivated thermophilic crenarchaeotes from a subsurface gold mine as revealed by analysis of genome fragments.</title>
        <authorList>
            <person name="Nunoura T."/>
            <person name="Hirayama H."/>
            <person name="Takami H."/>
            <person name="Oida H."/>
            <person name="Nishi S."/>
            <person name="Shimamura S."/>
            <person name="Suzuki Y."/>
            <person name="Inagaki F."/>
            <person name="Takai K."/>
            <person name="Nealson K.H."/>
            <person name="Horikoshi K."/>
        </authorList>
    </citation>
    <scope>NUCLEOTIDE SEQUENCE</scope>
</reference>
<sequence length="313" mass="35632">MEKIPLVVIVGATAVGKTEFAIQLAERLDGEIISADSRLFYRGMDIGTAKPTPAERARVPHHLIDVADPDETWSLGRFQQEARAAIEDVHRRGRLPFLVGGTGQYIRAVIEGWQPPALAGDFRLRQWLGSLAAARGSFWLHEKLRRLDPSAAERIDPRNLRRTARALEVILLTGRRFSEQRRRHESPYHLLILGLRRPRAELYARIDARIEAMFQAGLLEETQRLLQQGYSPDLPSLSAIGYRECVAALQGKISLEEAKSLMRRATRRYVRHQANWFKESDPNIHWLEAGRAEALPQALSLIHDWLQALKNPR</sequence>
<evidence type="ECO:0000256" key="6">
    <source>
        <dbReference type="ARBA" id="ARBA00022741"/>
    </source>
</evidence>
<dbReference type="GO" id="GO:0006400">
    <property type="term" value="P:tRNA modification"/>
    <property type="evidence" value="ECO:0007669"/>
    <property type="project" value="TreeGrafter"/>
</dbReference>
<dbReference type="InterPro" id="IPR018022">
    <property type="entry name" value="IPT"/>
</dbReference>
<evidence type="ECO:0000256" key="5">
    <source>
        <dbReference type="ARBA" id="ARBA00022694"/>
    </source>
</evidence>
<dbReference type="InterPro" id="IPR039657">
    <property type="entry name" value="Dimethylallyltransferase"/>
</dbReference>
<dbReference type="AlphaFoldDB" id="H5SPI6"/>
<accession>H5SPI6</accession>
<keyword evidence="6 10" id="KW-0547">Nucleotide-binding</keyword>
<dbReference type="Pfam" id="PF01715">
    <property type="entry name" value="IPPT"/>
    <property type="match status" value="1"/>
</dbReference>
<evidence type="ECO:0000256" key="13">
    <source>
        <dbReference type="RuleBase" id="RU003785"/>
    </source>
</evidence>
<keyword evidence="4 10" id="KW-0808">Transferase</keyword>
<dbReference type="Gene3D" id="1.10.20.140">
    <property type="match status" value="1"/>
</dbReference>
<comment type="catalytic activity">
    <reaction evidence="9 10 11">
        <text>adenosine(37) in tRNA + dimethylallyl diphosphate = N(6)-dimethylallyladenosine(37) in tRNA + diphosphate</text>
        <dbReference type="Rhea" id="RHEA:26482"/>
        <dbReference type="Rhea" id="RHEA-COMP:10162"/>
        <dbReference type="Rhea" id="RHEA-COMP:10375"/>
        <dbReference type="ChEBI" id="CHEBI:33019"/>
        <dbReference type="ChEBI" id="CHEBI:57623"/>
        <dbReference type="ChEBI" id="CHEBI:74411"/>
        <dbReference type="ChEBI" id="CHEBI:74415"/>
        <dbReference type="EC" id="2.5.1.75"/>
    </reaction>
</comment>
<feature type="binding site" evidence="10">
    <location>
        <begin position="11"/>
        <end position="18"/>
    </location>
    <ligand>
        <name>ATP</name>
        <dbReference type="ChEBI" id="CHEBI:30616"/>
    </ligand>
</feature>
<reference evidence="14" key="2">
    <citation type="journal article" date="2012" name="PLoS ONE">
        <title>A Deeply Branching Thermophilic Bacterium with an Ancient Acetyl-CoA Pathway Dominates a Subsurface Ecosystem.</title>
        <authorList>
            <person name="Takami H."/>
            <person name="Noguchi H."/>
            <person name="Takaki Y."/>
            <person name="Uchiyama I."/>
            <person name="Toyoda A."/>
            <person name="Nishi S."/>
            <person name="Chee G.-J."/>
            <person name="Arai W."/>
            <person name="Nunoura T."/>
            <person name="Itoh T."/>
            <person name="Hattori M."/>
            <person name="Takai K."/>
        </authorList>
    </citation>
    <scope>NUCLEOTIDE SEQUENCE</scope>
</reference>
<evidence type="ECO:0000313" key="14">
    <source>
        <dbReference type="EMBL" id="BAL58072.1"/>
    </source>
</evidence>
<organism evidence="14">
    <name type="scientific">uncultured Chloroflexota bacterium</name>
    <dbReference type="NCBI Taxonomy" id="166587"/>
    <lineage>
        <taxon>Bacteria</taxon>
        <taxon>Bacillati</taxon>
        <taxon>Chloroflexota</taxon>
        <taxon>environmental samples</taxon>
    </lineage>
</organism>
<comment type="subunit">
    <text evidence="10">Monomer.</text>
</comment>